<dbReference type="SMART" id="SM00086">
    <property type="entry name" value="PAC"/>
    <property type="match status" value="2"/>
</dbReference>
<evidence type="ECO:0000256" key="3">
    <source>
        <dbReference type="ARBA" id="ARBA00022553"/>
    </source>
</evidence>
<dbReference type="AlphaFoldDB" id="A0A110B0Z1"/>
<dbReference type="PROSITE" id="PS50109">
    <property type="entry name" value="HIS_KIN"/>
    <property type="match status" value="1"/>
</dbReference>
<dbReference type="Proteomes" id="UP000218263">
    <property type="component" value="Chromosome"/>
</dbReference>
<dbReference type="InterPro" id="IPR003594">
    <property type="entry name" value="HATPase_dom"/>
</dbReference>
<dbReference type="InterPro" id="IPR004358">
    <property type="entry name" value="Sig_transdc_His_kin-like_C"/>
</dbReference>
<dbReference type="InterPro" id="IPR001610">
    <property type="entry name" value="PAC"/>
</dbReference>
<evidence type="ECO:0000256" key="4">
    <source>
        <dbReference type="ARBA" id="ARBA00022679"/>
    </source>
</evidence>
<evidence type="ECO:0000313" key="6">
    <source>
        <dbReference type="EMBL" id="BAU52684.1"/>
    </source>
</evidence>
<sequence>MKFSNTRPAAIANNKSFSAARTESGNLERYKALVHASDIGAWEYFPDTESLWCNDIYFSMLGRDINDYDFASPNNLKEVWIDLLHPEDKDVATNHFAEYLKNPKGTHESYYRMKHSNGSWVWIWSRGRVFQNEKSGFGAIGTHVDITRHKKAEEAIQRERILLRTLIDNLPDTIYVKDIQGRKIIANRADVECIGVSAEEEVLGKTDLDLFGNNDIGIRGYEDDMRIIKTGEAIINKEEYFLDSRGKKRWLLTSKLPVKDGRGKIIRLLGIGHDITMRKQSDEVLKKLNEDLRLQSEELSKQAADLKALNLQLEKQKEQELEKAIAQGKFEIASEFLHDIGNAMVGLGSHLNRINRVVDQNNLNNLKSLTVFLKTNQTAIAGAIGAHKAAALVSVTEGFEATQTNNGLEIHTSITELLNIITHIQEILNIQRQLVRGHKGLHERKPVNLENILYDCKSMLFASIDKKGIRFSINIQPGTYTIKGDHTKLMQVILNILKNSIEAINIDAPEKIITINMHTVDNLLELIITDNGQGFDAQTANLFFVRGFTTKKNGTGLGLYNIRTIIESHAGSFAISSNGPGCGAVSTIRFAL</sequence>
<dbReference type="Gene3D" id="3.30.565.10">
    <property type="entry name" value="Histidine kinase-like ATPase, C-terminal domain"/>
    <property type="match status" value="1"/>
</dbReference>
<keyword evidence="7" id="KW-1185">Reference proteome</keyword>
<dbReference type="CDD" id="cd00130">
    <property type="entry name" value="PAS"/>
    <property type="match status" value="2"/>
</dbReference>
<dbReference type="Pfam" id="PF08448">
    <property type="entry name" value="PAS_4"/>
    <property type="match status" value="1"/>
</dbReference>
<name>A0A110B0Z1_9SPHI</name>
<dbReference type="Gene3D" id="3.30.450.20">
    <property type="entry name" value="PAS domain"/>
    <property type="match status" value="2"/>
</dbReference>
<keyword evidence="4 6" id="KW-0808">Transferase</keyword>
<accession>A0A110B0Z1</accession>
<protein>
    <recommendedName>
        <fullName evidence="2">histidine kinase</fullName>
        <ecNumber evidence="2">2.7.13.3</ecNumber>
    </recommendedName>
</protein>
<dbReference type="EMBL" id="AP017313">
    <property type="protein sequence ID" value="BAU52684.1"/>
    <property type="molecule type" value="Genomic_DNA"/>
</dbReference>
<proteinExistence type="predicted"/>
<keyword evidence="3" id="KW-0597">Phosphoprotein</keyword>
<dbReference type="SUPFAM" id="SSF55785">
    <property type="entry name" value="PYP-like sensor domain (PAS domain)"/>
    <property type="match status" value="2"/>
</dbReference>
<dbReference type="OrthoDB" id="1043958at2"/>
<dbReference type="NCBIfam" id="TIGR00229">
    <property type="entry name" value="sensory_box"/>
    <property type="match status" value="2"/>
</dbReference>
<dbReference type="InterPro" id="IPR000700">
    <property type="entry name" value="PAS-assoc_C"/>
</dbReference>
<evidence type="ECO:0000313" key="7">
    <source>
        <dbReference type="Proteomes" id="UP000218263"/>
    </source>
</evidence>
<dbReference type="InterPro" id="IPR035965">
    <property type="entry name" value="PAS-like_dom_sf"/>
</dbReference>
<dbReference type="InterPro" id="IPR052162">
    <property type="entry name" value="Sensor_kinase/Photoreceptor"/>
</dbReference>
<dbReference type="PROSITE" id="PS50112">
    <property type="entry name" value="PAS"/>
    <property type="match status" value="1"/>
</dbReference>
<gene>
    <name evidence="6" type="primary">fixL_1</name>
    <name evidence="6" type="ORF">MgSA37_00846</name>
</gene>
<dbReference type="Pfam" id="PF08447">
    <property type="entry name" value="PAS_3"/>
    <property type="match status" value="1"/>
</dbReference>
<dbReference type="PANTHER" id="PTHR43304">
    <property type="entry name" value="PHYTOCHROME-LIKE PROTEIN CPH1"/>
    <property type="match status" value="1"/>
</dbReference>
<dbReference type="PROSITE" id="PS50113">
    <property type="entry name" value="PAC"/>
    <property type="match status" value="2"/>
</dbReference>
<dbReference type="GO" id="GO:0004673">
    <property type="term" value="F:protein histidine kinase activity"/>
    <property type="evidence" value="ECO:0007669"/>
    <property type="project" value="UniProtKB-EC"/>
</dbReference>
<evidence type="ECO:0000256" key="1">
    <source>
        <dbReference type="ARBA" id="ARBA00000085"/>
    </source>
</evidence>
<reference evidence="6 7" key="1">
    <citation type="submission" date="2015-12" db="EMBL/GenBank/DDBJ databases">
        <title>Genome sequence of Mucilaginibacter gotjawali.</title>
        <authorList>
            <person name="Lee J.S."/>
            <person name="Lee K.C."/>
            <person name="Kim K.K."/>
            <person name="Lee B.W."/>
        </authorList>
    </citation>
    <scope>NUCLEOTIDE SEQUENCE [LARGE SCALE GENOMIC DNA]</scope>
    <source>
        <strain evidence="6 7">SA3-7</strain>
    </source>
</reference>
<dbReference type="KEGG" id="mgot:MgSA37_00846"/>
<keyword evidence="5" id="KW-0418">Kinase</keyword>
<evidence type="ECO:0000256" key="5">
    <source>
        <dbReference type="ARBA" id="ARBA00022777"/>
    </source>
</evidence>
<comment type="catalytic activity">
    <reaction evidence="1">
        <text>ATP + protein L-histidine = ADP + protein N-phospho-L-histidine.</text>
        <dbReference type="EC" id="2.7.13.3"/>
    </reaction>
</comment>
<dbReference type="PANTHER" id="PTHR43304:SF1">
    <property type="entry name" value="PAC DOMAIN-CONTAINING PROTEIN"/>
    <property type="match status" value="1"/>
</dbReference>
<dbReference type="RefSeq" id="WP_096349983.1">
    <property type="nucleotide sequence ID" value="NZ_AP017313.1"/>
</dbReference>
<dbReference type="InterPro" id="IPR013656">
    <property type="entry name" value="PAS_4"/>
</dbReference>
<dbReference type="InterPro" id="IPR005467">
    <property type="entry name" value="His_kinase_dom"/>
</dbReference>
<dbReference type="SUPFAM" id="SSF55874">
    <property type="entry name" value="ATPase domain of HSP90 chaperone/DNA topoisomerase II/histidine kinase"/>
    <property type="match status" value="1"/>
</dbReference>
<dbReference type="InterPro" id="IPR013655">
    <property type="entry name" value="PAS_fold_3"/>
</dbReference>
<dbReference type="SMART" id="SM00387">
    <property type="entry name" value="HATPase_c"/>
    <property type="match status" value="1"/>
</dbReference>
<organism evidence="6 7">
    <name type="scientific">Mucilaginibacter gotjawali</name>
    <dbReference type="NCBI Taxonomy" id="1550579"/>
    <lineage>
        <taxon>Bacteria</taxon>
        <taxon>Pseudomonadati</taxon>
        <taxon>Bacteroidota</taxon>
        <taxon>Sphingobacteriia</taxon>
        <taxon>Sphingobacteriales</taxon>
        <taxon>Sphingobacteriaceae</taxon>
        <taxon>Mucilaginibacter</taxon>
    </lineage>
</organism>
<dbReference type="PRINTS" id="PR00344">
    <property type="entry name" value="BCTRLSENSOR"/>
</dbReference>
<dbReference type="InterPro" id="IPR000014">
    <property type="entry name" value="PAS"/>
</dbReference>
<dbReference type="Pfam" id="PF02518">
    <property type="entry name" value="HATPase_c"/>
    <property type="match status" value="1"/>
</dbReference>
<evidence type="ECO:0000256" key="2">
    <source>
        <dbReference type="ARBA" id="ARBA00012438"/>
    </source>
</evidence>
<dbReference type="EC" id="2.7.13.3" evidence="2"/>
<dbReference type="InterPro" id="IPR036890">
    <property type="entry name" value="HATPase_C_sf"/>
</dbReference>